<comment type="caution">
    <text evidence="1">The sequence shown here is derived from an EMBL/GenBank/DDBJ whole genome shotgun (WGS) entry which is preliminary data.</text>
</comment>
<organism evidence="1 2">
    <name type="scientific">Daphnia magna</name>
    <dbReference type="NCBI Taxonomy" id="35525"/>
    <lineage>
        <taxon>Eukaryota</taxon>
        <taxon>Metazoa</taxon>
        <taxon>Ecdysozoa</taxon>
        <taxon>Arthropoda</taxon>
        <taxon>Crustacea</taxon>
        <taxon>Branchiopoda</taxon>
        <taxon>Diplostraca</taxon>
        <taxon>Cladocera</taxon>
        <taxon>Anomopoda</taxon>
        <taxon>Daphniidae</taxon>
        <taxon>Daphnia</taxon>
    </lineage>
</organism>
<keyword evidence="2" id="KW-1185">Reference proteome</keyword>
<reference evidence="1 2" key="1">
    <citation type="submission" date="2016-03" db="EMBL/GenBank/DDBJ databases">
        <title>EvidentialGene: Evidence-directed Construction of Genes on Genomes.</title>
        <authorList>
            <person name="Gilbert D.G."/>
            <person name="Choi J.-H."/>
            <person name="Mockaitis K."/>
            <person name="Colbourne J."/>
            <person name="Pfrender M."/>
        </authorList>
    </citation>
    <scope>NUCLEOTIDE SEQUENCE [LARGE SCALE GENOMIC DNA]</scope>
    <source>
        <strain evidence="1 2">Xinb3</strain>
        <tissue evidence="1">Complete organism</tissue>
    </source>
</reference>
<name>A0A164TBK4_9CRUS</name>
<gene>
    <name evidence="1" type="ORF">APZ42_025246</name>
</gene>
<evidence type="ECO:0000313" key="1">
    <source>
        <dbReference type="EMBL" id="KZS10323.1"/>
    </source>
</evidence>
<dbReference type="Proteomes" id="UP000076858">
    <property type="component" value="Unassembled WGS sequence"/>
</dbReference>
<dbReference type="STRING" id="35525.A0A164TBK4"/>
<accession>A0A164TBK4</accession>
<dbReference type="EMBL" id="LRGB01001848">
    <property type="protein sequence ID" value="KZS10323.1"/>
    <property type="molecule type" value="Genomic_DNA"/>
</dbReference>
<dbReference type="OrthoDB" id="6380672at2759"/>
<proteinExistence type="predicted"/>
<protein>
    <submittedName>
        <fullName evidence="1">Uncharacterized protein</fullName>
    </submittedName>
</protein>
<dbReference type="AlphaFoldDB" id="A0A164TBK4"/>
<sequence length="564" mass="63621">MDSSNTYYLHLLQNFEPIYIDGGDNVDASISGSERSPLPSPVSVTEQFGKKRCSYSAAVRICPLSTPSEASMQSPLVHPEKLFKYSNDGEYLSNLAVVRSKNNTDPQPTRTGTKKRLLSTVELHKQLRNKIRAITTGPLRRQWVDQQHPVDIVCLEKGGDDNVVEDSDALLRLGRGGVGKVRFMLTKALTAEETNEIFMREFFPLRKMAGNRAISYYFATRIGNTRHTQRKLDGAAPGLELIALSKRNKVLFLVPMYDLELMAYSEEARALEQHEEYQSADISTSDIGILFHTTILRSSFIRCLLPFLHCVLALITEVAAQAVDLRKMSADFVLKILTEQKLSSVNVQYIQKIATTLINEAVKQQILQAISTLSSNNNDPAALYSILASKEDPFVLVRNQRIQIKCFATHFGMIEPVNINLPVGPADFSRHRTGKDPFSIPLVKNYVYVPLLRQLERILNFPYAGKEVFTRKIKTIEEAPITADKGNRSKKNKLMFVYFAMGSLNPKHRSTFKAINLLSIVRSESVKRFGLNVLLRPIVDDVEKNLRKVLPWQFGRNSVLFAIL</sequence>
<evidence type="ECO:0000313" key="2">
    <source>
        <dbReference type="Proteomes" id="UP000076858"/>
    </source>
</evidence>